<dbReference type="Pfam" id="PF01084">
    <property type="entry name" value="Ribosomal_S18"/>
    <property type="match status" value="1"/>
</dbReference>
<evidence type="ECO:0000256" key="7">
    <source>
        <dbReference type="ARBA" id="ARBA00023274"/>
    </source>
</evidence>
<dbReference type="Gene3D" id="4.10.640.10">
    <property type="entry name" value="Ribosomal protein S18"/>
    <property type="match status" value="1"/>
</dbReference>
<evidence type="ECO:0000256" key="2">
    <source>
        <dbReference type="ARBA" id="ARBA00006136"/>
    </source>
</evidence>
<keyword evidence="12" id="KW-1185">Reference proteome</keyword>
<dbReference type="STRING" id="94128.A0A2A3E3K6"/>
<evidence type="ECO:0000256" key="3">
    <source>
        <dbReference type="ARBA" id="ARBA00022553"/>
    </source>
</evidence>
<dbReference type="InterPro" id="IPR036870">
    <property type="entry name" value="Ribosomal_bS18_sf"/>
</dbReference>
<dbReference type="InterPro" id="IPR001648">
    <property type="entry name" value="Ribosomal_bS18"/>
</dbReference>
<evidence type="ECO:0000256" key="10">
    <source>
        <dbReference type="ARBA" id="ARBA00035515"/>
    </source>
</evidence>
<evidence type="ECO:0000256" key="1">
    <source>
        <dbReference type="ARBA" id="ARBA00004173"/>
    </source>
</evidence>
<evidence type="ECO:0000256" key="9">
    <source>
        <dbReference type="ARBA" id="ARBA00035130"/>
    </source>
</evidence>
<dbReference type="GO" id="GO:0005763">
    <property type="term" value="C:mitochondrial small ribosomal subunit"/>
    <property type="evidence" value="ECO:0007669"/>
    <property type="project" value="UniProtKB-ARBA"/>
</dbReference>
<dbReference type="EMBL" id="KZ288444">
    <property type="protein sequence ID" value="PBC25681.1"/>
    <property type="molecule type" value="Genomic_DNA"/>
</dbReference>
<evidence type="ECO:0000256" key="4">
    <source>
        <dbReference type="ARBA" id="ARBA00022946"/>
    </source>
</evidence>
<proteinExistence type="inferred from homology"/>
<dbReference type="SUPFAM" id="SSF46911">
    <property type="entry name" value="Ribosomal protein S18"/>
    <property type="match status" value="1"/>
</dbReference>
<keyword evidence="6" id="KW-0496">Mitochondrion</keyword>
<keyword evidence="7" id="KW-0687">Ribonucleoprotein</keyword>
<dbReference type="PANTHER" id="PTHR13329">
    <property type="entry name" value="MITOCHONDRIAL RIBOSOMAL PROTEIN S18B"/>
    <property type="match status" value="1"/>
</dbReference>
<evidence type="ECO:0000256" key="6">
    <source>
        <dbReference type="ARBA" id="ARBA00023128"/>
    </source>
</evidence>
<keyword evidence="3" id="KW-0597">Phosphoprotein</keyword>
<dbReference type="FunFam" id="4.10.640.10:FF:000008">
    <property type="entry name" value="28S ribosomal protein S18b, mitochondrial"/>
    <property type="match status" value="1"/>
</dbReference>
<protein>
    <recommendedName>
        <fullName evidence="9">Small ribosomal subunit protein mS40</fullName>
    </recommendedName>
    <alternativeName>
        <fullName evidence="8">28S ribosomal protein S18-2, mitochondrial</fullName>
    </alternativeName>
    <alternativeName>
        <fullName evidence="10">28S ribosomal protein S18b, mitochondrial</fullName>
    </alternativeName>
</protein>
<gene>
    <name evidence="11" type="ORF">APICC_01381</name>
</gene>
<dbReference type="OrthoDB" id="21463at2759"/>
<dbReference type="InterPro" id="IPR040054">
    <property type="entry name" value="MRPS18B"/>
</dbReference>
<comment type="subcellular location">
    <subcellularLocation>
        <location evidence="1">Mitochondrion</location>
    </subcellularLocation>
</comment>
<dbReference type="GO" id="GO:0003735">
    <property type="term" value="F:structural constituent of ribosome"/>
    <property type="evidence" value="ECO:0007669"/>
    <property type="project" value="InterPro"/>
</dbReference>
<organism evidence="11 12">
    <name type="scientific">Apis cerana cerana</name>
    <name type="common">Oriental honeybee</name>
    <dbReference type="NCBI Taxonomy" id="94128"/>
    <lineage>
        <taxon>Eukaryota</taxon>
        <taxon>Metazoa</taxon>
        <taxon>Ecdysozoa</taxon>
        <taxon>Arthropoda</taxon>
        <taxon>Hexapoda</taxon>
        <taxon>Insecta</taxon>
        <taxon>Pterygota</taxon>
        <taxon>Neoptera</taxon>
        <taxon>Endopterygota</taxon>
        <taxon>Hymenoptera</taxon>
        <taxon>Apocrita</taxon>
        <taxon>Aculeata</taxon>
        <taxon>Apoidea</taxon>
        <taxon>Anthophila</taxon>
        <taxon>Apidae</taxon>
        <taxon>Apis</taxon>
    </lineage>
</organism>
<comment type="similarity">
    <text evidence="2">Belongs to the bacterial ribosomal protein bS18 family. Mitochondrion-specific ribosomal protein mS40 subfamily.</text>
</comment>
<dbReference type="PANTHER" id="PTHR13329:SF2">
    <property type="entry name" value="SMALL RIBOSOMAL SUBUNIT PROTEIN MS40"/>
    <property type="match status" value="1"/>
</dbReference>
<reference evidence="11 12" key="1">
    <citation type="submission" date="2014-07" db="EMBL/GenBank/DDBJ databases">
        <title>Genomic and transcriptomic analysis on Apis cerana provide comprehensive insights into honey bee biology.</title>
        <authorList>
            <person name="Diao Q."/>
            <person name="Sun L."/>
            <person name="Zheng H."/>
            <person name="Zheng H."/>
            <person name="Xu S."/>
            <person name="Wang S."/>
            <person name="Zeng Z."/>
            <person name="Hu F."/>
            <person name="Su S."/>
            <person name="Wu J."/>
        </authorList>
    </citation>
    <scope>NUCLEOTIDE SEQUENCE [LARGE SCALE GENOMIC DNA]</scope>
    <source>
        <tissue evidence="11">Pupae without intestine</tissue>
    </source>
</reference>
<dbReference type="AlphaFoldDB" id="A0A2A3E3K6"/>
<sequence>MLLILNKLQLAASLFKTNLTIKVISVKFIHSTFAKYDKVEDIENDTDLPVPPSKDRSKIIPVDISIKYLKSSAYKQSYGDEPIWKYYKRNFKGHIPPKKTRKTCIRSGILATGNPCPICRDEYLVLDYRNIDLLKQFISKESGEILNYHYTCLCQKAYKDLLVAIMKSREYGLFPYNVPFRYYNYLEWKN</sequence>
<dbReference type="GO" id="GO:0032543">
    <property type="term" value="P:mitochondrial translation"/>
    <property type="evidence" value="ECO:0007669"/>
    <property type="project" value="InterPro"/>
</dbReference>
<accession>A0A2A3E3K6</accession>
<name>A0A2A3E3K6_APICC</name>
<evidence type="ECO:0000313" key="12">
    <source>
        <dbReference type="Proteomes" id="UP000242457"/>
    </source>
</evidence>
<keyword evidence="5 11" id="KW-0689">Ribosomal protein</keyword>
<dbReference type="Proteomes" id="UP000242457">
    <property type="component" value="Unassembled WGS sequence"/>
</dbReference>
<evidence type="ECO:0000313" key="11">
    <source>
        <dbReference type="EMBL" id="PBC25681.1"/>
    </source>
</evidence>
<evidence type="ECO:0000256" key="8">
    <source>
        <dbReference type="ARBA" id="ARBA00032055"/>
    </source>
</evidence>
<keyword evidence="4" id="KW-0809">Transit peptide</keyword>
<evidence type="ECO:0000256" key="5">
    <source>
        <dbReference type="ARBA" id="ARBA00022980"/>
    </source>
</evidence>